<evidence type="ECO:0000256" key="1">
    <source>
        <dbReference type="SAM" id="MobiDB-lite"/>
    </source>
</evidence>
<reference evidence="2" key="2">
    <citation type="submission" date="2020-09" db="EMBL/GenBank/DDBJ databases">
        <authorList>
            <person name="Sun Q."/>
            <person name="Ohkuma M."/>
        </authorList>
    </citation>
    <scope>NUCLEOTIDE SEQUENCE</scope>
    <source>
        <strain evidence="2">JCM 19831</strain>
    </source>
</reference>
<organism evidence="2 3">
    <name type="scientific">Dactylosporangium sucinum</name>
    <dbReference type="NCBI Taxonomy" id="1424081"/>
    <lineage>
        <taxon>Bacteria</taxon>
        <taxon>Bacillati</taxon>
        <taxon>Actinomycetota</taxon>
        <taxon>Actinomycetes</taxon>
        <taxon>Micromonosporales</taxon>
        <taxon>Micromonosporaceae</taxon>
        <taxon>Dactylosporangium</taxon>
    </lineage>
</organism>
<comment type="caution">
    <text evidence="2">The sequence shown here is derived from an EMBL/GenBank/DDBJ whole genome shotgun (WGS) entry which is preliminary data.</text>
</comment>
<dbReference type="Proteomes" id="UP000642070">
    <property type="component" value="Unassembled WGS sequence"/>
</dbReference>
<protein>
    <submittedName>
        <fullName evidence="2">Uncharacterized protein</fullName>
    </submittedName>
</protein>
<gene>
    <name evidence="2" type="ORF">GCM10007977_057460</name>
</gene>
<proteinExistence type="predicted"/>
<evidence type="ECO:0000313" key="2">
    <source>
        <dbReference type="EMBL" id="GGM48386.1"/>
    </source>
</evidence>
<reference evidence="2" key="1">
    <citation type="journal article" date="2014" name="Int. J. Syst. Evol. Microbiol.">
        <title>Complete genome sequence of Corynebacterium casei LMG S-19264T (=DSM 44701T), isolated from a smear-ripened cheese.</title>
        <authorList>
            <consortium name="US DOE Joint Genome Institute (JGI-PGF)"/>
            <person name="Walter F."/>
            <person name="Albersmeier A."/>
            <person name="Kalinowski J."/>
            <person name="Ruckert C."/>
        </authorList>
    </citation>
    <scope>NUCLEOTIDE SEQUENCE</scope>
    <source>
        <strain evidence="2">JCM 19831</strain>
    </source>
</reference>
<keyword evidence="3" id="KW-1185">Reference proteome</keyword>
<name>A0A917X0S2_9ACTN</name>
<evidence type="ECO:0000313" key="3">
    <source>
        <dbReference type="Proteomes" id="UP000642070"/>
    </source>
</evidence>
<dbReference type="AlphaFoldDB" id="A0A917X0S2"/>
<feature type="region of interest" description="Disordered" evidence="1">
    <location>
        <begin position="1"/>
        <end position="59"/>
    </location>
</feature>
<feature type="compositionally biased region" description="Low complexity" evidence="1">
    <location>
        <begin position="36"/>
        <end position="50"/>
    </location>
</feature>
<dbReference type="EMBL" id="BMPI01000030">
    <property type="protein sequence ID" value="GGM48386.1"/>
    <property type="molecule type" value="Genomic_DNA"/>
</dbReference>
<sequence>MKVPEGAAGAGEPDLGRLTDGEESEGLGDRAGLTPGAVRAGARGRTGAPARMRRYSARR</sequence>
<accession>A0A917X0S2</accession>